<dbReference type="InterPro" id="IPR030182">
    <property type="entry name" value="PUP_plant"/>
</dbReference>
<reference evidence="9 10" key="1">
    <citation type="submission" date="2024-01" db="EMBL/GenBank/DDBJ databases">
        <title>Genome assemblies of Stephania.</title>
        <authorList>
            <person name="Yang L."/>
        </authorList>
    </citation>
    <scope>NUCLEOTIDE SEQUENCE [LARGE SCALE GENOMIC DNA]</scope>
    <source>
        <strain evidence="9">YNDBR</strain>
        <tissue evidence="9">Leaf</tissue>
    </source>
</reference>
<keyword evidence="3 7" id="KW-0813">Transport</keyword>
<evidence type="ECO:0000256" key="4">
    <source>
        <dbReference type="ARBA" id="ARBA00022692"/>
    </source>
</evidence>
<protein>
    <recommendedName>
        <fullName evidence="7">Probable purine permease</fullName>
    </recommendedName>
</protein>
<dbReference type="Proteomes" id="UP001420932">
    <property type="component" value="Unassembled WGS sequence"/>
</dbReference>
<comment type="caution">
    <text evidence="9">The sequence shown here is derived from an EMBL/GenBank/DDBJ whole genome shotgun (WGS) entry which is preliminary data.</text>
</comment>
<keyword evidence="10" id="KW-1185">Reference proteome</keyword>
<evidence type="ECO:0000256" key="1">
    <source>
        <dbReference type="ARBA" id="ARBA00004141"/>
    </source>
</evidence>
<evidence type="ECO:0000256" key="5">
    <source>
        <dbReference type="ARBA" id="ARBA00022989"/>
    </source>
</evidence>
<dbReference type="GO" id="GO:0016020">
    <property type="term" value="C:membrane"/>
    <property type="evidence" value="ECO:0007669"/>
    <property type="project" value="UniProtKB-SubCell"/>
</dbReference>
<dbReference type="Pfam" id="PF16913">
    <property type="entry name" value="PUNUT"/>
    <property type="match status" value="1"/>
</dbReference>
<dbReference type="InterPro" id="IPR037185">
    <property type="entry name" value="EmrE-like"/>
</dbReference>
<dbReference type="GO" id="GO:0015211">
    <property type="term" value="F:purine nucleoside transmembrane transporter activity"/>
    <property type="evidence" value="ECO:0007669"/>
    <property type="project" value="UniProtKB-UniRule"/>
</dbReference>
<gene>
    <name evidence="9" type="ORF">Syun_008908</name>
</gene>
<evidence type="ECO:0000313" key="9">
    <source>
        <dbReference type="EMBL" id="KAK9150599.1"/>
    </source>
</evidence>
<evidence type="ECO:0000256" key="6">
    <source>
        <dbReference type="ARBA" id="ARBA00023136"/>
    </source>
</evidence>
<comment type="subcellular location">
    <subcellularLocation>
        <location evidence="1 7">Membrane</location>
        <topology evidence="1 7">Multi-pass membrane protein</topology>
    </subcellularLocation>
</comment>
<feature type="transmembrane region" description="Helical" evidence="7">
    <location>
        <begin position="160"/>
        <end position="180"/>
    </location>
</feature>
<feature type="transmembrane region" description="Helical" evidence="7">
    <location>
        <begin position="133"/>
        <end position="153"/>
    </location>
</feature>
<dbReference type="GO" id="GO:0005345">
    <property type="term" value="F:purine nucleobase transmembrane transporter activity"/>
    <property type="evidence" value="ECO:0007669"/>
    <property type="project" value="UniProtKB-UniRule"/>
</dbReference>
<dbReference type="AlphaFoldDB" id="A0AAP0KFL1"/>
<feature type="transmembrane region" description="Helical" evidence="7">
    <location>
        <begin position="192"/>
        <end position="213"/>
    </location>
</feature>
<name>A0AAP0KFL1_9MAGN</name>
<evidence type="ECO:0000256" key="8">
    <source>
        <dbReference type="SAM" id="MobiDB-lite"/>
    </source>
</evidence>
<comment type="caution">
    <text evidence="7">Lacks conserved residue(s) required for the propagation of feature annotation.</text>
</comment>
<evidence type="ECO:0000256" key="2">
    <source>
        <dbReference type="ARBA" id="ARBA00006213"/>
    </source>
</evidence>
<organism evidence="9 10">
    <name type="scientific">Stephania yunnanensis</name>
    <dbReference type="NCBI Taxonomy" id="152371"/>
    <lineage>
        <taxon>Eukaryota</taxon>
        <taxon>Viridiplantae</taxon>
        <taxon>Streptophyta</taxon>
        <taxon>Embryophyta</taxon>
        <taxon>Tracheophyta</taxon>
        <taxon>Spermatophyta</taxon>
        <taxon>Magnoliopsida</taxon>
        <taxon>Ranunculales</taxon>
        <taxon>Menispermaceae</taxon>
        <taxon>Menispermoideae</taxon>
        <taxon>Cissampelideae</taxon>
        <taxon>Stephania</taxon>
    </lineage>
</organism>
<feature type="transmembrane region" description="Helical" evidence="7">
    <location>
        <begin position="234"/>
        <end position="251"/>
    </location>
</feature>
<evidence type="ECO:0000313" key="10">
    <source>
        <dbReference type="Proteomes" id="UP001420932"/>
    </source>
</evidence>
<feature type="transmembrane region" description="Helical" evidence="7">
    <location>
        <begin position="68"/>
        <end position="91"/>
    </location>
</feature>
<feature type="transmembrane region" description="Helical" evidence="7">
    <location>
        <begin position="271"/>
        <end position="292"/>
    </location>
</feature>
<evidence type="ECO:0000256" key="3">
    <source>
        <dbReference type="ARBA" id="ARBA00022448"/>
    </source>
</evidence>
<feature type="compositionally biased region" description="Pro residues" evidence="8">
    <location>
        <begin position="1"/>
        <end position="11"/>
    </location>
</feature>
<feature type="transmembrane region" description="Helical" evidence="7">
    <location>
        <begin position="36"/>
        <end position="56"/>
    </location>
</feature>
<keyword evidence="4 7" id="KW-0812">Transmembrane</keyword>
<dbReference type="PANTHER" id="PTHR31376:SF105">
    <property type="entry name" value="PURINE PERMEASE-RELATED"/>
    <property type="match status" value="1"/>
</dbReference>
<dbReference type="SUPFAM" id="SSF103481">
    <property type="entry name" value="Multidrug resistance efflux transporter EmrE"/>
    <property type="match status" value="1"/>
</dbReference>
<keyword evidence="6 7" id="KW-0472">Membrane</keyword>
<dbReference type="PANTHER" id="PTHR31376">
    <property type="entry name" value="OS09G0467300 PROTEIN-RELATED"/>
    <property type="match status" value="1"/>
</dbReference>
<dbReference type="EMBL" id="JBBNAF010000004">
    <property type="protein sequence ID" value="KAK9150599.1"/>
    <property type="molecule type" value="Genomic_DNA"/>
</dbReference>
<comment type="similarity">
    <text evidence="2 7">Belongs to the purine permeases (TC 2.A.7.14) family.</text>
</comment>
<sequence length="375" mass="40922">MATPPPSPPPTSSLMIDQESPPPPPRKKIKRTITNWILLSIYLTCVTVGGVGGPLLQRLYYNHGGNRKWFMCFLQTVAFPFLIIPLSAASSPSPKRILTMEPLLFHSGALLGLFSGALSYMNSIGLLYLPVSTYSLISCSNLAFLALFSFIIVKQKFTFYSVNAVVLLTLGALVLALHSSSDRPAGVSKGQYFLGFFVTLGAAVFAGALFPLIELTYMKCRRPVDTVAVTQFQLVINLFSTLICTVGMIINNDFQVIKREAAEFGLGETKYYVIVVALAVFWQLTTVGMIGIVHCTTSLFAGISGSIMVPILLVAGVITFNEKFTGEKGMSLALCLWGFVSYFLGEYKTTDKELQANELDNKEVHANEFDNGEAA</sequence>
<accession>A0AAP0KFL1</accession>
<feature type="transmembrane region" description="Helical" evidence="7">
    <location>
        <begin position="299"/>
        <end position="318"/>
    </location>
</feature>
<proteinExistence type="inferred from homology"/>
<feature type="transmembrane region" description="Helical" evidence="7">
    <location>
        <begin position="103"/>
        <end position="121"/>
    </location>
</feature>
<evidence type="ECO:0000256" key="7">
    <source>
        <dbReference type="RuleBase" id="RU368015"/>
    </source>
</evidence>
<feature type="region of interest" description="Disordered" evidence="8">
    <location>
        <begin position="1"/>
        <end position="27"/>
    </location>
</feature>
<keyword evidence="5 7" id="KW-1133">Transmembrane helix</keyword>